<dbReference type="AlphaFoldDB" id="A0A8H5XT13"/>
<keyword evidence="2" id="KW-1185">Reference proteome</keyword>
<dbReference type="InterPro" id="IPR011042">
    <property type="entry name" value="6-blade_b-propeller_TolB-like"/>
</dbReference>
<dbReference type="Proteomes" id="UP000544331">
    <property type="component" value="Unassembled WGS sequence"/>
</dbReference>
<dbReference type="Gene3D" id="2.120.10.30">
    <property type="entry name" value="TolB, C-terminal domain"/>
    <property type="match status" value="1"/>
</dbReference>
<dbReference type="EMBL" id="JAAOAN010000832">
    <property type="protein sequence ID" value="KAF5699259.1"/>
    <property type="molecule type" value="Genomic_DNA"/>
</dbReference>
<proteinExistence type="predicted"/>
<accession>A0A8H5XT13</accession>
<comment type="caution">
    <text evidence="1">The sequence shown here is derived from an EMBL/GenBank/DDBJ whole genome shotgun (WGS) entry which is preliminary data.</text>
</comment>
<protein>
    <submittedName>
        <fullName evidence="1">3-hydroxyacyl dehydrogenase</fullName>
    </submittedName>
</protein>
<name>A0A8H5XT13_9HYPO</name>
<sequence>MPESNNASPRRDIEVIANGLPEPIDFEFDENNGVLYWTDRGEMPLGYTLNKKTIVRRPPATESKLGRQVIAQGFGEAIGLRLDKKRDCIYVADLAGRLWQCKTVPSPKKKIFESAGHAYTGLTIFRE</sequence>
<dbReference type="SUPFAM" id="SSF63825">
    <property type="entry name" value="YWTD domain"/>
    <property type="match status" value="1"/>
</dbReference>
<evidence type="ECO:0000313" key="1">
    <source>
        <dbReference type="EMBL" id="KAF5699259.1"/>
    </source>
</evidence>
<evidence type="ECO:0000313" key="2">
    <source>
        <dbReference type="Proteomes" id="UP000544331"/>
    </source>
</evidence>
<gene>
    <name evidence="1" type="ORF">FMUND_14839</name>
</gene>
<dbReference type="OrthoDB" id="5958943at2759"/>
<reference evidence="1 2" key="1">
    <citation type="submission" date="2020-05" db="EMBL/GenBank/DDBJ databases">
        <title>Identification and distribution of gene clusters putatively required for synthesis of sphingolipid metabolism inhibitors in phylogenetically diverse species of the filamentous fungus Fusarium.</title>
        <authorList>
            <person name="Kim H.-S."/>
            <person name="Busman M."/>
            <person name="Brown D.W."/>
            <person name="Divon H."/>
            <person name="Uhlig S."/>
            <person name="Proctor R.H."/>
        </authorList>
    </citation>
    <scope>NUCLEOTIDE SEQUENCE [LARGE SCALE GENOMIC DNA]</scope>
    <source>
        <strain evidence="1 2">NRRL 66235</strain>
    </source>
</reference>
<organism evidence="1 2">
    <name type="scientific">Fusarium mundagurra</name>
    <dbReference type="NCBI Taxonomy" id="1567541"/>
    <lineage>
        <taxon>Eukaryota</taxon>
        <taxon>Fungi</taxon>
        <taxon>Dikarya</taxon>
        <taxon>Ascomycota</taxon>
        <taxon>Pezizomycotina</taxon>
        <taxon>Sordariomycetes</taxon>
        <taxon>Hypocreomycetidae</taxon>
        <taxon>Hypocreales</taxon>
        <taxon>Nectriaceae</taxon>
        <taxon>Fusarium</taxon>
        <taxon>Fusarium fujikuroi species complex</taxon>
    </lineage>
</organism>